<dbReference type="Pfam" id="PF01232">
    <property type="entry name" value="Mannitol_dh"/>
    <property type="match status" value="1"/>
</dbReference>
<feature type="domain" description="Mannitol dehydrogenase N-terminal" evidence="4">
    <location>
        <begin position="4"/>
        <end position="194"/>
    </location>
</feature>
<evidence type="ECO:0000256" key="1">
    <source>
        <dbReference type="ARBA" id="ARBA00023002"/>
    </source>
</evidence>
<dbReference type="Proteomes" id="UP000641206">
    <property type="component" value="Unassembled WGS sequence"/>
</dbReference>
<feature type="domain" description="Mannitol dehydrogenase C-terminal" evidence="5">
    <location>
        <begin position="220"/>
        <end position="352"/>
    </location>
</feature>
<comment type="catalytic activity">
    <reaction evidence="3">
        <text>D-mannitol 1-phosphate + NAD(+) = beta-D-fructose 6-phosphate + NADH + H(+)</text>
        <dbReference type="Rhea" id="RHEA:19661"/>
        <dbReference type="ChEBI" id="CHEBI:15378"/>
        <dbReference type="ChEBI" id="CHEBI:57540"/>
        <dbReference type="ChEBI" id="CHEBI:57634"/>
        <dbReference type="ChEBI" id="CHEBI:57945"/>
        <dbReference type="ChEBI" id="CHEBI:61381"/>
        <dbReference type="EC" id="1.1.1.17"/>
    </reaction>
</comment>
<evidence type="ECO:0000313" key="7">
    <source>
        <dbReference type="Proteomes" id="UP000641206"/>
    </source>
</evidence>
<evidence type="ECO:0000256" key="2">
    <source>
        <dbReference type="ARBA" id="ARBA00023027"/>
    </source>
</evidence>
<dbReference type="InterPro" id="IPR036291">
    <property type="entry name" value="NAD(P)-bd_dom_sf"/>
</dbReference>
<dbReference type="Gene3D" id="1.10.1040.10">
    <property type="entry name" value="N-(1-d-carboxylethyl)-l-norvaline Dehydrogenase, domain 2"/>
    <property type="match status" value="1"/>
</dbReference>
<gene>
    <name evidence="6" type="primary">mtlD</name>
    <name evidence="6" type="ORF">GCM10011346_04880</name>
</gene>
<accession>A0ABQ2NTI2</accession>
<name>A0ABQ2NTI2_9BACI</name>
<dbReference type="PANTHER" id="PTHR30524:SF0">
    <property type="entry name" value="ALTRONATE OXIDOREDUCTASE-RELATED"/>
    <property type="match status" value="1"/>
</dbReference>
<evidence type="ECO:0000259" key="5">
    <source>
        <dbReference type="Pfam" id="PF08125"/>
    </source>
</evidence>
<dbReference type="RefSeq" id="WP_188732885.1">
    <property type="nucleotide sequence ID" value="NZ_BMLW01000001.1"/>
</dbReference>
<keyword evidence="7" id="KW-1185">Reference proteome</keyword>
<dbReference type="Gene3D" id="3.40.50.720">
    <property type="entry name" value="NAD(P)-binding Rossmann-like Domain"/>
    <property type="match status" value="1"/>
</dbReference>
<dbReference type="PANTHER" id="PTHR30524">
    <property type="entry name" value="MANNITOL-1-PHOSPHATE 5-DEHYDROGENASE"/>
    <property type="match status" value="1"/>
</dbReference>
<evidence type="ECO:0000256" key="3">
    <source>
        <dbReference type="ARBA" id="ARBA00048615"/>
    </source>
</evidence>
<comment type="caution">
    <text evidence="6">The sequence shown here is derived from an EMBL/GenBank/DDBJ whole genome shotgun (WGS) entry which is preliminary data.</text>
</comment>
<keyword evidence="2" id="KW-0520">NAD</keyword>
<dbReference type="InterPro" id="IPR013131">
    <property type="entry name" value="Mannitol_DH_N"/>
</dbReference>
<dbReference type="SUPFAM" id="SSF51735">
    <property type="entry name" value="NAD(P)-binding Rossmann-fold domains"/>
    <property type="match status" value="1"/>
</dbReference>
<proteinExistence type="predicted"/>
<evidence type="ECO:0000259" key="4">
    <source>
        <dbReference type="Pfam" id="PF01232"/>
    </source>
</evidence>
<dbReference type="InterPro" id="IPR013328">
    <property type="entry name" value="6PGD_dom2"/>
</dbReference>
<sequence length="408" mass="46187">MNKKVVIIGAGSSGRGYLGELLYLDGWNVVYADIDKALTDQLKAKKEFHVFKYSESGEESVVTVKNFEAVNTIEDHSEYIGHLADADLVMTALFPDAFEQAAKDLAEAIHIKRKKDKKNWFTVLLGANYVGLKTDYDALMKQELSDTDMSYYSQHVNMVESIIRRINSMPTEEQYTIDPLSVQGEDLSTLQVNDDVLLSISEESLPSFIILENDTDKCMKTKIWQGNTLHCTLAFMGLAANKTFLYESARDEYIRECADKAFREANLALTKLYGDEIQITEEKMKNTWKEFTDDSVKDWLIRVGRNPMRKLAKNDRFIGPALLCVQNGIMPYFICKGAAHGFLYENANANATSDQDIARLVKDIGIEASISQICGLDITKPDEKIVYDLILKSYQDIVMENNRILSYS</sequence>
<dbReference type="EMBL" id="BMLW01000001">
    <property type="protein sequence ID" value="GGP07731.1"/>
    <property type="molecule type" value="Genomic_DNA"/>
</dbReference>
<dbReference type="Pfam" id="PF08125">
    <property type="entry name" value="Mannitol_dh_C"/>
    <property type="match status" value="1"/>
</dbReference>
<dbReference type="InterPro" id="IPR008927">
    <property type="entry name" value="6-PGluconate_DH-like_C_sf"/>
</dbReference>
<reference evidence="7" key="1">
    <citation type="journal article" date="2019" name="Int. J. Syst. Evol. Microbiol.">
        <title>The Global Catalogue of Microorganisms (GCM) 10K type strain sequencing project: providing services to taxonomists for standard genome sequencing and annotation.</title>
        <authorList>
            <consortium name="The Broad Institute Genomics Platform"/>
            <consortium name="The Broad Institute Genome Sequencing Center for Infectious Disease"/>
            <person name="Wu L."/>
            <person name="Ma J."/>
        </authorList>
    </citation>
    <scope>NUCLEOTIDE SEQUENCE [LARGE SCALE GENOMIC DNA]</scope>
    <source>
        <strain evidence="7">CGMCC 1.7693</strain>
    </source>
</reference>
<keyword evidence="1" id="KW-0560">Oxidoreductase</keyword>
<organism evidence="6 7">
    <name type="scientific">Oceanobacillus neutriphilus</name>
    <dbReference type="NCBI Taxonomy" id="531815"/>
    <lineage>
        <taxon>Bacteria</taxon>
        <taxon>Bacillati</taxon>
        <taxon>Bacillota</taxon>
        <taxon>Bacilli</taxon>
        <taxon>Bacillales</taxon>
        <taxon>Bacillaceae</taxon>
        <taxon>Oceanobacillus</taxon>
    </lineage>
</organism>
<evidence type="ECO:0000313" key="6">
    <source>
        <dbReference type="EMBL" id="GGP07731.1"/>
    </source>
</evidence>
<dbReference type="SUPFAM" id="SSF48179">
    <property type="entry name" value="6-phosphogluconate dehydrogenase C-terminal domain-like"/>
    <property type="match status" value="1"/>
</dbReference>
<dbReference type="InterPro" id="IPR013118">
    <property type="entry name" value="Mannitol_DH_C"/>
</dbReference>
<protein>
    <submittedName>
        <fullName evidence="6">Mannitol-1-phosphate 5-dehydrogenase</fullName>
    </submittedName>
</protein>